<evidence type="ECO:0000313" key="1">
    <source>
        <dbReference type="EMBL" id="GBL84971.1"/>
    </source>
</evidence>
<proteinExistence type="predicted"/>
<protein>
    <submittedName>
        <fullName evidence="1">Uncharacterized protein</fullName>
    </submittedName>
</protein>
<name>A0A4Y2AY22_ARAVE</name>
<dbReference type="Proteomes" id="UP000499080">
    <property type="component" value="Unassembled WGS sequence"/>
</dbReference>
<gene>
    <name evidence="1" type="ORF">AVEN_42224_1</name>
</gene>
<sequence length="102" mass="11623">MGRAANPFSHCRAPIKGVRKRSRDHAFCPTSLRTIHFSLLSTEWNSYKWLPLDHSPSHALPQIGLYSKNGRENVPDDEQENLKGVIEQQKHSSYKSGLLKLL</sequence>
<evidence type="ECO:0000313" key="2">
    <source>
        <dbReference type="Proteomes" id="UP000499080"/>
    </source>
</evidence>
<dbReference type="EMBL" id="BGPR01000040">
    <property type="protein sequence ID" value="GBL84971.1"/>
    <property type="molecule type" value="Genomic_DNA"/>
</dbReference>
<comment type="caution">
    <text evidence="1">The sequence shown here is derived from an EMBL/GenBank/DDBJ whole genome shotgun (WGS) entry which is preliminary data.</text>
</comment>
<organism evidence="1 2">
    <name type="scientific">Araneus ventricosus</name>
    <name type="common">Orbweaver spider</name>
    <name type="synonym">Epeira ventricosa</name>
    <dbReference type="NCBI Taxonomy" id="182803"/>
    <lineage>
        <taxon>Eukaryota</taxon>
        <taxon>Metazoa</taxon>
        <taxon>Ecdysozoa</taxon>
        <taxon>Arthropoda</taxon>
        <taxon>Chelicerata</taxon>
        <taxon>Arachnida</taxon>
        <taxon>Araneae</taxon>
        <taxon>Araneomorphae</taxon>
        <taxon>Entelegynae</taxon>
        <taxon>Araneoidea</taxon>
        <taxon>Araneidae</taxon>
        <taxon>Araneus</taxon>
    </lineage>
</organism>
<dbReference type="OrthoDB" id="10468118at2759"/>
<reference evidence="1 2" key="1">
    <citation type="journal article" date="2019" name="Sci. Rep.">
        <title>Orb-weaving spider Araneus ventricosus genome elucidates the spidroin gene catalogue.</title>
        <authorList>
            <person name="Kono N."/>
            <person name="Nakamura H."/>
            <person name="Ohtoshi R."/>
            <person name="Moran D.A.P."/>
            <person name="Shinohara A."/>
            <person name="Yoshida Y."/>
            <person name="Fujiwara M."/>
            <person name="Mori M."/>
            <person name="Tomita M."/>
            <person name="Arakawa K."/>
        </authorList>
    </citation>
    <scope>NUCLEOTIDE SEQUENCE [LARGE SCALE GENOMIC DNA]</scope>
</reference>
<keyword evidence="2" id="KW-1185">Reference proteome</keyword>
<accession>A0A4Y2AY22</accession>
<dbReference type="AlphaFoldDB" id="A0A4Y2AY22"/>